<dbReference type="EMBL" id="CAKMRJ010003334">
    <property type="protein sequence ID" value="CAH1431825.1"/>
    <property type="molecule type" value="Genomic_DNA"/>
</dbReference>
<evidence type="ECO:0000313" key="1">
    <source>
        <dbReference type="EMBL" id="CAH1431825.1"/>
    </source>
</evidence>
<name>A0AAU9MZJ0_9ASTR</name>
<keyword evidence="2" id="KW-1185">Reference proteome</keyword>
<protein>
    <submittedName>
        <fullName evidence="1">Uncharacterized protein</fullName>
    </submittedName>
</protein>
<reference evidence="1 2" key="1">
    <citation type="submission" date="2022-01" db="EMBL/GenBank/DDBJ databases">
        <authorList>
            <person name="Xiong W."/>
            <person name="Schranz E."/>
        </authorList>
    </citation>
    <scope>NUCLEOTIDE SEQUENCE [LARGE SCALE GENOMIC DNA]</scope>
</reference>
<accession>A0AAU9MZJ0</accession>
<organism evidence="1 2">
    <name type="scientific">Lactuca virosa</name>
    <dbReference type="NCBI Taxonomy" id="75947"/>
    <lineage>
        <taxon>Eukaryota</taxon>
        <taxon>Viridiplantae</taxon>
        <taxon>Streptophyta</taxon>
        <taxon>Embryophyta</taxon>
        <taxon>Tracheophyta</taxon>
        <taxon>Spermatophyta</taxon>
        <taxon>Magnoliopsida</taxon>
        <taxon>eudicotyledons</taxon>
        <taxon>Gunneridae</taxon>
        <taxon>Pentapetalae</taxon>
        <taxon>asterids</taxon>
        <taxon>campanulids</taxon>
        <taxon>Asterales</taxon>
        <taxon>Asteraceae</taxon>
        <taxon>Cichorioideae</taxon>
        <taxon>Cichorieae</taxon>
        <taxon>Lactucinae</taxon>
        <taxon>Lactuca</taxon>
    </lineage>
</organism>
<evidence type="ECO:0000313" key="2">
    <source>
        <dbReference type="Proteomes" id="UP001157418"/>
    </source>
</evidence>
<sequence length="94" mass="11097">MRVLNGGDLNALFLKERKNPNFLRSDTIPLSFFVPQLCPSLPFFSAVPSALFQVPLAFCSWNCQFFPEFGVSYRVILWDFDYLMFLILWIREFF</sequence>
<proteinExistence type="predicted"/>
<dbReference type="AlphaFoldDB" id="A0AAU9MZJ0"/>
<comment type="caution">
    <text evidence="1">The sequence shown here is derived from an EMBL/GenBank/DDBJ whole genome shotgun (WGS) entry which is preliminary data.</text>
</comment>
<gene>
    <name evidence="1" type="ORF">LVIROSA_LOCUS18525</name>
</gene>
<dbReference type="Proteomes" id="UP001157418">
    <property type="component" value="Unassembled WGS sequence"/>
</dbReference>